<feature type="coiled-coil region" evidence="1">
    <location>
        <begin position="81"/>
        <end position="108"/>
    </location>
</feature>
<evidence type="ECO:0000256" key="1">
    <source>
        <dbReference type="SAM" id="Coils"/>
    </source>
</evidence>
<organism evidence="2 3">
    <name type="scientific">Pseudomonas atacamensis</name>
    <dbReference type="NCBI Taxonomy" id="2565368"/>
    <lineage>
        <taxon>Bacteria</taxon>
        <taxon>Pseudomonadati</taxon>
        <taxon>Pseudomonadota</taxon>
        <taxon>Gammaproteobacteria</taxon>
        <taxon>Pseudomonadales</taxon>
        <taxon>Pseudomonadaceae</taxon>
        <taxon>Pseudomonas</taxon>
    </lineage>
</organism>
<dbReference type="Proteomes" id="UP000310574">
    <property type="component" value="Unassembled WGS sequence"/>
</dbReference>
<dbReference type="EMBL" id="SSBS01000002">
    <property type="protein sequence ID" value="THF34465.1"/>
    <property type="molecule type" value="Genomic_DNA"/>
</dbReference>
<name>A0AAQ2I2B3_9PSED</name>
<dbReference type="RefSeq" id="WP_136492633.1">
    <property type="nucleotide sequence ID" value="NZ_SSBS01000002.1"/>
</dbReference>
<comment type="caution">
    <text evidence="2">The sequence shown here is derived from an EMBL/GenBank/DDBJ whole genome shotgun (WGS) entry which is preliminary data.</text>
</comment>
<protein>
    <submittedName>
        <fullName evidence="2">Uncharacterized protein</fullName>
    </submittedName>
</protein>
<sequence length="139" mass="15583">MPRAFTPKEIKAIVNLIRDWPVGNKLTWDAICKASVLVLDFAPTRQALSGKPTIVNAYKLRKAAITSHRDRAASLPKPKSLTAAAETIRRLEEKIEVLNNQLQLMAETAERFIHNAALHDKRLTPQQLSAPINRPNRSD</sequence>
<reference evidence="2 3" key="1">
    <citation type="submission" date="2019-04" db="EMBL/GenBank/DDBJ databases">
        <title>Draft genome sequence of Pseudomonas sp. M7D1 isolated from rhizosphere of plant the flowery desert.</title>
        <authorList>
            <person name="Poblete-Morales M."/>
            <person name="Plaza N."/>
            <person name="Corsini G."/>
            <person name="Silva E."/>
        </authorList>
    </citation>
    <scope>NUCLEOTIDE SEQUENCE [LARGE SCALE GENOMIC DNA]</scope>
    <source>
        <strain evidence="2 3">M7D1</strain>
    </source>
</reference>
<dbReference type="AlphaFoldDB" id="A0AAQ2I2B3"/>
<gene>
    <name evidence="2" type="ORF">E5170_09390</name>
</gene>
<keyword evidence="1" id="KW-0175">Coiled coil</keyword>
<evidence type="ECO:0000313" key="2">
    <source>
        <dbReference type="EMBL" id="THF34465.1"/>
    </source>
</evidence>
<evidence type="ECO:0000313" key="3">
    <source>
        <dbReference type="Proteomes" id="UP000310574"/>
    </source>
</evidence>
<accession>A0AAQ2I2B3</accession>
<proteinExistence type="predicted"/>